<reference evidence="1 2" key="1">
    <citation type="submission" date="2019-08" db="EMBL/GenBank/DDBJ databases">
        <title>Comparison of rpoB and gyrB Sequences from Mobiluncus Species and Development of a Multiplex PCR Method for Clinical Detection of Mobiluncus curtisii and Mobiluncus mulieris.</title>
        <authorList>
            <person name="Yang L."/>
            <person name="Shen Y."/>
            <person name="Xu G."/>
            <person name="Shu L.-B."/>
            <person name="Hu J."/>
            <person name="Zhang R."/>
            <person name="Wang Y."/>
            <person name="Zhou H.-W."/>
            <person name="Zhang X."/>
        </authorList>
    </citation>
    <scope>NUCLEOTIDE SEQUENCE [LARGE SCALE GENOMIC DNA]</scope>
    <source>
        <strain evidence="1 2">M26</strain>
    </source>
</reference>
<name>A0ABD4TZE5_9ACTO</name>
<comment type="caution">
    <text evidence="1">The sequence shown here is derived from an EMBL/GenBank/DDBJ whole genome shotgun (WGS) entry which is preliminary data.</text>
</comment>
<sequence length="60" mass="6765">MRFVTFCGHLVTLNPVSTTNGNFLTWAFTKVAMLLCPLNVREVWNEIATKLGINLPQTLE</sequence>
<accession>A0ABD4TZE5</accession>
<dbReference type="Proteomes" id="UP001209486">
    <property type="component" value="Unassembled WGS sequence"/>
</dbReference>
<protein>
    <submittedName>
        <fullName evidence="1">NADH-quinone oxidoreductase subunit K</fullName>
    </submittedName>
</protein>
<dbReference type="AlphaFoldDB" id="A0ABD4TZE5"/>
<organism evidence="1 2">
    <name type="scientific">Mobiluncus mulieris</name>
    <dbReference type="NCBI Taxonomy" id="2052"/>
    <lineage>
        <taxon>Bacteria</taxon>
        <taxon>Bacillati</taxon>
        <taxon>Actinomycetota</taxon>
        <taxon>Actinomycetes</taxon>
        <taxon>Actinomycetales</taxon>
        <taxon>Actinomycetaceae</taxon>
        <taxon>Mobiluncus</taxon>
    </lineage>
</organism>
<evidence type="ECO:0000313" key="1">
    <source>
        <dbReference type="EMBL" id="MCU9969602.1"/>
    </source>
</evidence>
<gene>
    <name evidence="1" type="ORF">FYZ43_09450</name>
</gene>
<dbReference type="EMBL" id="VSZY01000019">
    <property type="protein sequence ID" value="MCU9969602.1"/>
    <property type="molecule type" value="Genomic_DNA"/>
</dbReference>
<proteinExistence type="predicted"/>
<evidence type="ECO:0000313" key="2">
    <source>
        <dbReference type="Proteomes" id="UP001209486"/>
    </source>
</evidence>